<accession>A0A1B8GWN0</accession>
<dbReference type="InterPro" id="IPR004360">
    <property type="entry name" value="Glyas_Fos-R_dOase_dom"/>
</dbReference>
<organism evidence="3 4">
    <name type="scientific">Pseudogymnoascus verrucosus</name>
    <dbReference type="NCBI Taxonomy" id="342668"/>
    <lineage>
        <taxon>Eukaryota</taxon>
        <taxon>Fungi</taxon>
        <taxon>Dikarya</taxon>
        <taxon>Ascomycota</taxon>
        <taxon>Pezizomycotina</taxon>
        <taxon>Leotiomycetes</taxon>
        <taxon>Thelebolales</taxon>
        <taxon>Thelebolaceae</taxon>
        <taxon>Pseudogymnoascus</taxon>
    </lineage>
</organism>
<dbReference type="InterPro" id="IPR029068">
    <property type="entry name" value="Glyas_Bleomycin-R_OHBP_Dase"/>
</dbReference>
<dbReference type="Proteomes" id="UP000091956">
    <property type="component" value="Unassembled WGS sequence"/>
</dbReference>
<feature type="domain" description="VOC" evidence="2">
    <location>
        <begin position="12"/>
        <end position="146"/>
    </location>
</feature>
<dbReference type="GeneID" id="28835037"/>
<reference evidence="3 4" key="1">
    <citation type="submission" date="2016-03" db="EMBL/GenBank/DDBJ databases">
        <title>Comparative genomics of Pseudogymnoascus destructans, the fungus causing white-nose syndrome of bats.</title>
        <authorList>
            <person name="Palmer J.M."/>
            <person name="Drees K.P."/>
            <person name="Foster J.T."/>
            <person name="Lindner D.L."/>
        </authorList>
    </citation>
    <scope>NUCLEOTIDE SEQUENCE [LARGE SCALE GENOMIC DNA]</scope>
    <source>
        <strain evidence="3 4">UAMH 10579</strain>
    </source>
</reference>
<dbReference type="RefSeq" id="XP_018133959.1">
    <property type="nucleotide sequence ID" value="XM_018271169.2"/>
</dbReference>
<dbReference type="STRING" id="342668.A0A1B8GWN0"/>
<dbReference type="CDD" id="cd07253">
    <property type="entry name" value="GLOD5"/>
    <property type="match status" value="1"/>
</dbReference>
<dbReference type="PANTHER" id="PTHR21366:SF14">
    <property type="entry name" value="GLYOXALASE DOMAIN-CONTAINING PROTEIN 5"/>
    <property type="match status" value="1"/>
</dbReference>
<sequence length="153" mass="16793">MFPLRAAARIDSLDHLVLTVKSITASTTWYVNNLGMRAESFRSPSSPDVTRHSLVFGSQKINLHESGKEFEPKAFKVLPGSADLCFLTSDIVSEVRKRLVNAGVEMVDLGAEKSDDGVVVRTGARGKIMSVYCRDPDGNLIEISNYIDEKTST</sequence>
<keyword evidence="4" id="KW-1185">Reference proteome</keyword>
<dbReference type="InterPro" id="IPR050383">
    <property type="entry name" value="GlyoxalaseI/FosfomycinResist"/>
</dbReference>
<dbReference type="SUPFAM" id="SSF54593">
    <property type="entry name" value="Glyoxalase/Bleomycin resistance protein/Dihydroxybiphenyl dioxygenase"/>
    <property type="match status" value="1"/>
</dbReference>
<dbReference type="AlphaFoldDB" id="A0A1B8GWN0"/>
<gene>
    <name evidence="3" type="ORF">VE01_01651</name>
</gene>
<proteinExistence type="inferred from homology"/>
<evidence type="ECO:0000259" key="2">
    <source>
        <dbReference type="PROSITE" id="PS51819"/>
    </source>
</evidence>
<dbReference type="PANTHER" id="PTHR21366">
    <property type="entry name" value="GLYOXALASE FAMILY PROTEIN"/>
    <property type="match status" value="1"/>
</dbReference>
<protein>
    <recommendedName>
        <fullName evidence="2">VOC domain-containing protein</fullName>
    </recommendedName>
</protein>
<dbReference type="Pfam" id="PF00903">
    <property type="entry name" value="Glyoxalase"/>
    <property type="match status" value="1"/>
</dbReference>
<reference evidence="4" key="2">
    <citation type="journal article" date="2018" name="Nat. Commun.">
        <title>Extreme sensitivity to ultraviolet light in the fungal pathogen causing white-nose syndrome of bats.</title>
        <authorList>
            <person name="Palmer J.M."/>
            <person name="Drees K.P."/>
            <person name="Foster J.T."/>
            <person name="Lindner D.L."/>
        </authorList>
    </citation>
    <scope>NUCLEOTIDE SEQUENCE [LARGE SCALE GENOMIC DNA]</scope>
    <source>
        <strain evidence="4">UAMH 10579</strain>
    </source>
</reference>
<evidence type="ECO:0000313" key="3">
    <source>
        <dbReference type="EMBL" id="OBU00227.1"/>
    </source>
</evidence>
<name>A0A1B8GWN0_9PEZI</name>
<dbReference type="InterPro" id="IPR037523">
    <property type="entry name" value="VOC_core"/>
</dbReference>
<dbReference type="Gene3D" id="3.10.180.10">
    <property type="entry name" value="2,3-Dihydroxybiphenyl 1,2-Dioxygenase, domain 1"/>
    <property type="match status" value="1"/>
</dbReference>
<evidence type="ECO:0000256" key="1">
    <source>
        <dbReference type="ARBA" id="ARBA00010363"/>
    </source>
</evidence>
<dbReference type="PROSITE" id="PS51819">
    <property type="entry name" value="VOC"/>
    <property type="match status" value="1"/>
</dbReference>
<comment type="similarity">
    <text evidence="1">Belongs to the glyoxalase I family.</text>
</comment>
<dbReference type="EMBL" id="KV460209">
    <property type="protein sequence ID" value="OBU00227.1"/>
    <property type="molecule type" value="Genomic_DNA"/>
</dbReference>
<evidence type="ECO:0000313" key="4">
    <source>
        <dbReference type="Proteomes" id="UP000091956"/>
    </source>
</evidence>